<evidence type="ECO:0008006" key="4">
    <source>
        <dbReference type="Google" id="ProtNLM"/>
    </source>
</evidence>
<name>A0ABQ3AUI2_9ACTN</name>
<keyword evidence="3" id="KW-1185">Reference proteome</keyword>
<organism evidence="2 3">
    <name type="scientific">Streptomyces xanthochromogenes</name>
    <dbReference type="NCBI Taxonomy" id="67384"/>
    <lineage>
        <taxon>Bacteria</taxon>
        <taxon>Bacillati</taxon>
        <taxon>Actinomycetota</taxon>
        <taxon>Actinomycetes</taxon>
        <taxon>Kitasatosporales</taxon>
        <taxon>Streptomycetaceae</taxon>
        <taxon>Streptomyces</taxon>
    </lineage>
</organism>
<feature type="region of interest" description="Disordered" evidence="1">
    <location>
        <begin position="37"/>
        <end position="66"/>
    </location>
</feature>
<reference evidence="3" key="1">
    <citation type="journal article" date="2019" name="Int. J. Syst. Evol. Microbiol.">
        <title>The Global Catalogue of Microorganisms (GCM) 10K type strain sequencing project: providing services to taxonomists for standard genome sequencing and annotation.</title>
        <authorList>
            <consortium name="The Broad Institute Genomics Platform"/>
            <consortium name="The Broad Institute Genome Sequencing Center for Infectious Disease"/>
            <person name="Wu L."/>
            <person name="Ma J."/>
        </authorList>
    </citation>
    <scope>NUCLEOTIDE SEQUENCE [LARGE SCALE GENOMIC DNA]</scope>
    <source>
        <strain evidence="3">JCM 4594</strain>
    </source>
</reference>
<accession>A0ABQ3AUI2</accession>
<protein>
    <recommendedName>
        <fullName evidence="4">Transposase</fullName>
    </recommendedName>
</protein>
<sequence length="66" mass="7566">MTMFATFISSLACRPVRYVEKPHSALRETSGTSNNATIFLRMDFPRKRMASPRSTVNKRREPTTDT</sequence>
<evidence type="ECO:0000313" key="3">
    <source>
        <dbReference type="Proteomes" id="UP000600946"/>
    </source>
</evidence>
<evidence type="ECO:0000313" key="2">
    <source>
        <dbReference type="EMBL" id="GGY67770.1"/>
    </source>
</evidence>
<evidence type="ECO:0000256" key="1">
    <source>
        <dbReference type="SAM" id="MobiDB-lite"/>
    </source>
</evidence>
<dbReference type="Proteomes" id="UP000600946">
    <property type="component" value="Unassembled WGS sequence"/>
</dbReference>
<gene>
    <name evidence="2" type="ORF">GCM10010326_72820</name>
</gene>
<dbReference type="EMBL" id="BMUU01000020">
    <property type="protein sequence ID" value="GGY67770.1"/>
    <property type="molecule type" value="Genomic_DNA"/>
</dbReference>
<comment type="caution">
    <text evidence="2">The sequence shown here is derived from an EMBL/GenBank/DDBJ whole genome shotgun (WGS) entry which is preliminary data.</text>
</comment>
<proteinExistence type="predicted"/>